<evidence type="ECO:0000256" key="7">
    <source>
        <dbReference type="ARBA" id="ARBA00048326"/>
    </source>
</evidence>
<dbReference type="SUPFAM" id="SSF53335">
    <property type="entry name" value="S-adenosyl-L-methionine-dependent methyltransferases"/>
    <property type="match status" value="1"/>
</dbReference>
<dbReference type="PANTHER" id="PTHR43542">
    <property type="entry name" value="METHYLTRANSFERASE"/>
    <property type="match status" value="1"/>
</dbReference>
<dbReference type="PIRSF" id="PIRSF004553">
    <property type="entry name" value="CHP00095"/>
    <property type="match status" value="1"/>
</dbReference>
<evidence type="ECO:0000256" key="2">
    <source>
        <dbReference type="ARBA" id="ARBA00005269"/>
    </source>
</evidence>
<dbReference type="CDD" id="cd02440">
    <property type="entry name" value="AdoMet_MTases"/>
    <property type="match status" value="1"/>
</dbReference>
<evidence type="ECO:0000256" key="4">
    <source>
        <dbReference type="ARBA" id="ARBA00013682"/>
    </source>
</evidence>
<organism evidence="9 10">
    <name type="scientific">Nitrosococcus wardiae</name>
    <dbReference type="NCBI Taxonomy" id="1814290"/>
    <lineage>
        <taxon>Bacteria</taxon>
        <taxon>Pseudomonadati</taxon>
        <taxon>Pseudomonadota</taxon>
        <taxon>Gammaproteobacteria</taxon>
        <taxon>Chromatiales</taxon>
        <taxon>Chromatiaceae</taxon>
        <taxon>Nitrosococcus</taxon>
    </lineage>
</organism>
<gene>
    <name evidence="9" type="primary">rsmD</name>
    <name evidence="9" type="ORF">E3U44_08375</name>
</gene>
<reference evidence="9 10" key="1">
    <citation type="submission" date="2019-03" db="EMBL/GenBank/DDBJ databases">
        <title>The genome sequence of Nitrosococcus wardiae strain D1FHST reveals the archetypal metabolic capacity of ammonia-oxidizing Gammaproteobacteria.</title>
        <authorList>
            <person name="Wang L."/>
            <person name="Lim C.K."/>
            <person name="Hanson T.E."/>
            <person name="Dang H."/>
            <person name="Klotz M.G."/>
        </authorList>
    </citation>
    <scope>NUCLEOTIDE SEQUENCE [LARGE SCALE GENOMIC DNA]</scope>
    <source>
        <strain evidence="9 10">D1FHS</strain>
    </source>
</reference>
<protein>
    <recommendedName>
        <fullName evidence="4 8">Ribosomal RNA small subunit methyltransferase D</fullName>
        <ecNumber evidence="3 8">2.1.1.171</ecNumber>
    </recommendedName>
</protein>
<keyword evidence="10" id="KW-1185">Reference proteome</keyword>
<dbReference type="KEGG" id="nwr:E3U44_08375"/>
<proteinExistence type="inferred from homology"/>
<comment type="catalytic activity">
    <reaction evidence="7 8">
        <text>guanosine(966) in 16S rRNA + S-adenosyl-L-methionine = N(2)-methylguanosine(966) in 16S rRNA + S-adenosyl-L-homocysteine + H(+)</text>
        <dbReference type="Rhea" id="RHEA:23548"/>
        <dbReference type="Rhea" id="RHEA-COMP:10211"/>
        <dbReference type="Rhea" id="RHEA-COMP:10212"/>
        <dbReference type="ChEBI" id="CHEBI:15378"/>
        <dbReference type="ChEBI" id="CHEBI:57856"/>
        <dbReference type="ChEBI" id="CHEBI:59789"/>
        <dbReference type="ChEBI" id="CHEBI:74269"/>
        <dbReference type="ChEBI" id="CHEBI:74481"/>
        <dbReference type="EC" id="2.1.1.171"/>
    </reaction>
</comment>
<dbReference type="NCBIfam" id="TIGR00095">
    <property type="entry name" value="16S rRNA (guanine(966)-N(2))-methyltransferase RsmD"/>
    <property type="match status" value="1"/>
</dbReference>
<dbReference type="OrthoDB" id="9803017at2"/>
<keyword evidence="8" id="KW-0949">S-adenosyl-L-methionine</keyword>
<comment type="similarity">
    <text evidence="2 8">Belongs to the methyltransferase superfamily. RsmD family.</text>
</comment>
<evidence type="ECO:0000256" key="1">
    <source>
        <dbReference type="ARBA" id="ARBA00002649"/>
    </source>
</evidence>
<dbReference type="PROSITE" id="PS00092">
    <property type="entry name" value="N6_MTASE"/>
    <property type="match status" value="1"/>
</dbReference>
<keyword evidence="6 8" id="KW-0808">Transferase</keyword>
<comment type="function">
    <text evidence="1 8">Specifically methylates the guanine in position 966 of 16S rRNA in the assembled 30S particle.</text>
</comment>
<dbReference type="EMBL" id="CP038033">
    <property type="protein sequence ID" value="QBQ54521.1"/>
    <property type="molecule type" value="Genomic_DNA"/>
</dbReference>
<sequence length="194" mass="21074">MPPKSRSGVSRARGQVRIIGGLWRGRKLIFSARPGLRPTPDRVRETLFNWLQPVIRGARCLDLFAGSGALGLEASSRGAAQVVMVEKDPRVYREICAQVARLAAKGIEVVASDALAYLCSPAQSFDIAFLDPPFESGLLGPCCEHLERGGWLTLGAYIYLEARGRGGVPPLPASWKLVHSKQAGEVGYYLARRS</sequence>
<name>A0A4P7BX19_9GAMM</name>
<dbReference type="EC" id="2.1.1.171" evidence="3 8"/>
<dbReference type="AlphaFoldDB" id="A0A4P7BX19"/>
<keyword evidence="5 8" id="KW-0489">Methyltransferase</keyword>
<dbReference type="InterPro" id="IPR004398">
    <property type="entry name" value="RNA_MeTrfase_RsmD"/>
</dbReference>
<dbReference type="PANTHER" id="PTHR43542:SF1">
    <property type="entry name" value="METHYLTRANSFERASE"/>
    <property type="match status" value="1"/>
</dbReference>
<dbReference type="Gene3D" id="3.40.50.150">
    <property type="entry name" value="Vaccinia Virus protein VP39"/>
    <property type="match status" value="1"/>
</dbReference>
<evidence type="ECO:0000256" key="6">
    <source>
        <dbReference type="ARBA" id="ARBA00022679"/>
    </source>
</evidence>
<dbReference type="InterPro" id="IPR029063">
    <property type="entry name" value="SAM-dependent_MTases_sf"/>
</dbReference>
<evidence type="ECO:0000256" key="3">
    <source>
        <dbReference type="ARBA" id="ARBA00012141"/>
    </source>
</evidence>
<evidence type="ECO:0000256" key="8">
    <source>
        <dbReference type="PIRNR" id="PIRNR004553"/>
    </source>
</evidence>
<dbReference type="Pfam" id="PF03602">
    <property type="entry name" value="Cons_hypoth95"/>
    <property type="match status" value="1"/>
</dbReference>
<evidence type="ECO:0000256" key="5">
    <source>
        <dbReference type="ARBA" id="ARBA00022603"/>
    </source>
</evidence>
<dbReference type="InterPro" id="IPR002052">
    <property type="entry name" value="DNA_methylase_N6_adenine_CS"/>
</dbReference>
<dbReference type="RefSeq" id="WP_134357718.1">
    <property type="nucleotide sequence ID" value="NZ_CP038033.1"/>
</dbReference>
<dbReference type="GO" id="GO:0052913">
    <property type="term" value="F:16S rRNA (guanine(966)-N(2))-methyltransferase activity"/>
    <property type="evidence" value="ECO:0007669"/>
    <property type="project" value="UniProtKB-EC"/>
</dbReference>
<evidence type="ECO:0000313" key="10">
    <source>
        <dbReference type="Proteomes" id="UP000294325"/>
    </source>
</evidence>
<keyword evidence="8" id="KW-0698">rRNA processing</keyword>
<accession>A0A4P7BX19</accession>
<dbReference type="Proteomes" id="UP000294325">
    <property type="component" value="Chromosome"/>
</dbReference>
<evidence type="ECO:0000313" key="9">
    <source>
        <dbReference type="EMBL" id="QBQ54521.1"/>
    </source>
</evidence>
<dbReference type="GO" id="GO:0003676">
    <property type="term" value="F:nucleic acid binding"/>
    <property type="evidence" value="ECO:0007669"/>
    <property type="project" value="InterPro"/>
</dbReference>